<protein>
    <recommendedName>
        <fullName evidence="12">UDP-N-acetylglucosamine 1-carboxyvinyltransferase</fullName>
        <ecNumber evidence="12">2.5.1.7</ecNumber>
    </recommendedName>
    <alternativeName>
        <fullName evidence="12">Enoylpyruvate transferase</fullName>
    </alternativeName>
    <alternativeName>
        <fullName evidence="12">UDP-N-acetylglucosamine enolpyruvyl transferase</fullName>
        <shortName evidence="12">EPT</shortName>
    </alternativeName>
</protein>
<evidence type="ECO:0000256" key="4">
    <source>
        <dbReference type="ARBA" id="ARBA00022618"/>
    </source>
</evidence>
<dbReference type="GO" id="GO:0005737">
    <property type="term" value="C:cytoplasm"/>
    <property type="evidence" value="ECO:0007669"/>
    <property type="project" value="UniProtKB-SubCell"/>
</dbReference>
<feature type="binding site" evidence="12">
    <location>
        <position position="306"/>
    </location>
    <ligand>
        <name>UDP-N-acetyl-alpha-D-glucosamine</name>
        <dbReference type="ChEBI" id="CHEBI:57705"/>
    </ligand>
</feature>
<dbReference type="UniPathway" id="UPA00219"/>
<organism evidence="14 16">
    <name type="scientific">Caproicibacterium lactatifermentans</name>
    <dbReference type="NCBI Taxonomy" id="2666138"/>
    <lineage>
        <taxon>Bacteria</taxon>
        <taxon>Bacillati</taxon>
        <taxon>Bacillota</taxon>
        <taxon>Clostridia</taxon>
        <taxon>Eubacteriales</taxon>
        <taxon>Oscillospiraceae</taxon>
        <taxon>Caproicibacterium</taxon>
    </lineage>
</organism>
<dbReference type="Gene3D" id="3.65.10.10">
    <property type="entry name" value="Enolpyruvate transferase domain"/>
    <property type="match status" value="2"/>
</dbReference>
<reference evidence="16 17" key="1">
    <citation type="submission" date="2019-11" db="EMBL/GenBank/DDBJ databases">
        <authorList>
            <person name="Ren C."/>
            <person name="Wang H."/>
            <person name="Xu Y."/>
        </authorList>
    </citation>
    <scope>NUCLEOTIDE SEQUENCE [LARGE SCALE GENOMIC DNA]</scope>
    <source>
        <strain evidence="17">JNU-WLY1368</strain>
        <strain evidence="14 16">LBM 19010</strain>
    </source>
</reference>
<dbReference type="GO" id="GO:0019277">
    <property type="term" value="P:UDP-N-acetylgalactosamine biosynthetic process"/>
    <property type="evidence" value="ECO:0007669"/>
    <property type="project" value="InterPro"/>
</dbReference>
<feature type="active site" description="Proton donor" evidence="12">
    <location>
        <position position="116"/>
    </location>
</feature>
<comment type="similarity">
    <text evidence="10 12">Belongs to the EPSP synthase family. MurA subfamily.</text>
</comment>
<comment type="catalytic activity">
    <reaction evidence="11 12">
        <text>phosphoenolpyruvate + UDP-N-acetyl-alpha-D-glucosamine = UDP-N-acetyl-3-O-(1-carboxyvinyl)-alpha-D-glucosamine + phosphate</text>
        <dbReference type="Rhea" id="RHEA:18681"/>
        <dbReference type="ChEBI" id="CHEBI:43474"/>
        <dbReference type="ChEBI" id="CHEBI:57705"/>
        <dbReference type="ChEBI" id="CHEBI:58702"/>
        <dbReference type="ChEBI" id="CHEBI:68483"/>
        <dbReference type="EC" id="2.5.1.7"/>
    </reaction>
</comment>
<dbReference type="InterPro" id="IPR001986">
    <property type="entry name" value="Enolpyruvate_Tfrase_dom"/>
</dbReference>
<evidence type="ECO:0000313" key="17">
    <source>
        <dbReference type="Proteomes" id="UP000509623"/>
    </source>
</evidence>
<evidence type="ECO:0000313" key="15">
    <source>
        <dbReference type="EMBL" id="QKO29750.1"/>
    </source>
</evidence>
<evidence type="ECO:0000256" key="6">
    <source>
        <dbReference type="ARBA" id="ARBA00022960"/>
    </source>
</evidence>
<feature type="binding site" evidence="12">
    <location>
        <begin position="121"/>
        <end position="125"/>
    </location>
    <ligand>
        <name>UDP-N-acetyl-alpha-D-glucosamine</name>
        <dbReference type="ChEBI" id="CHEBI:57705"/>
    </ligand>
</feature>
<keyword evidence="9 12" id="KW-0961">Cell wall biogenesis/degradation</keyword>
<keyword evidence="5 12" id="KW-0808">Transferase</keyword>
<keyword evidence="8 12" id="KW-0131">Cell cycle</keyword>
<evidence type="ECO:0000256" key="10">
    <source>
        <dbReference type="ARBA" id="ARBA00038367"/>
    </source>
</evidence>
<evidence type="ECO:0000256" key="8">
    <source>
        <dbReference type="ARBA" id="ARBA00023306"/>
    </source>
</evidence>
<dbReference type="Pfam" id="PF00275">
    <property type="entry name" value="EPSP_synthase"/>
    <property type="match status" value="1"/>
</dbReference>
<dbReference type="InterPro" id="IPR005750">
    <property type="entry name" value="UDP_GlcNAc_COvinyl_MurA"/>
</dbReference>
<accession>A0A859DPT2</accession>
<dbReference type="SUPFAM" id="SSF55205">
    <property type="entry name" value="EPT/RTPC-like"/>
    <property type="match status" value="1"/>
</dbReference>
<dbReference type="HAMAP" id="MF_00111">
    <property type="entry name" value="MurA"/>
    <property type="match status" value="1"/>
</dbReference>
<evidence type="ECO:0000256" key="12">
    <source>
        <dbReference type="HAMAP-Rule" id="MF_00111"/>
    </source>
</evidence>
<comment type="subcellular location">
    <subcellularLocation>
        <location evidence="1 12">Cytoplasm</location>
    </subcellularLocation>
</comment>
<feature type="binding site" evidence="12">
    <location>
        <begin position="22"/>
        <end position="23"/>
    </location>
    <ligand>
        <name>phosphoenolpyruvate</name>
        <dbReference type="ChEBI" id="CHEBI:58702"/>
    </ligand>
</feature>
<comment type="pathway">
    <text evidence="2 12">Cell wall biogenesis; peptidoglycan biosynthesis.</text>
</comment>
<comment type="caution">
    <text evidence="12">Lacks conserved residue(s) required for the propagation of feature annotation.</text>
</comment>
<dbReference type="Proteomes" id="UP000509623">
    <property type="component" value="Chromosome"/>
</dbReference>
<evidence type="ECO:0000256" key="5">
    <source>
        <dbReference type="ARBA" id="ARBA00022679"/>
    </source>
</evidence>
<dbReference type="GO" id="GO:0051301">
    <property type="term" value="P:cell division"/>
    <property type="evidence" value="ECO:0007669"/>
    <property type="project" value="UniProtKB-KW"/>
</dbReference>
<feature type="domain" description="Enolpyruvate transferase" evidence="13">
    <location>
        <begin position="8"/>
        <end position="407"/>
    </location>
</feature>
<evidence type="ECO:0000313" key="14">
    <source>
        <dbReference type="EMBL" id="QKN23574.1"/>
    </source>
</evidence>
<dbReference type="PANTHER" id="PTHR43783">
    <property type="entry name" value="UDP-N-ACETYLGLUCOSAMINE 1-CARBOXYVINYLTRANSFERASE"/>
    <property type="match status" value="1"/>
</dbReference>
<comment type="function">
    <text evidence="12">Cell wall formation. Adds enolpyruvyl to UDP-N-acetylglucosamine.</text>
</comment>
<feature type="binding site" evidence="12">
    <location>
        <position position="92"/>
    </location>
    <ligand>
        <name>UDP-N-acetyl-alpha-D-glucosamine</name>
        <dbReference type="ChEBI" id="CHEBI:57705"/>
    </ligand>
</feature>
<feature type="modified residue" description="2-(S-cysteinyl)pyruvic acid O-phosphothioketal" evidence="12">
    <location>
        <position position="116"/>
    </location>
</feature>
<keyword evidence="17" id="KW-1185">Reference proteome</keyword>
<evidence type="ECO:0000259" key="13">
    <source>
        <dbReference type="Pfam" id="PF00275"/>
    </source>
</evidence>
<dbReference type="InterPro" id="IPR050068">
    <property type="entry name" value="MurA_subfamily"/>
</dbReference>
<dbReference type="NCBIfam" id="TIGR01072">
    <property type="entry name" value="murA"/>
    <property type="match status" value="1"/>
</dbReference>
<dbReference type="GO" id="GO:0008760">
    <property type="term" value="F:UDP-N-acetylglucosamine 1-carboxyvinyltransferase activity"/>
    <property type="evidence" value="ECO:0007669"/>
    <property type="project" value="UniProtKB-UniRule"/>
</dbReference>
<keyword evidence="6 12" id="KW-0133">Cell shape</keyword>
<dbReference type="RefSeq" id="WP_086036099.1">
    <property type="nucleotide sequence ID" value="NZ_CP046051.1"/>
</dbReference>
<feature type="binding site" evidence="12">
    <location>
        <position position="328"/>
    </location>
    <ligand>
        <name>UDP-N-acetyl-alpha-D-glucosamine</name>
        <dbReference type="ChEBI" id="CHEBI:57705"/>
    </ligand>
</feature>
<dbReference type="NCBIfam" id="NF006873">
    <property type="entry name" value="PRK09369.1"/>
    <property type="match status" value="1"/>
</dbReference>
<evidence type="ECO:0000256" key="9">
    <source>
        <dbReference type="ARBA" id="ARBA00023316"/>
    </source>
</evidence>
<dbReference type="EMBL" id="CP046161">
    <property type="protein sequence ID" value="QKO29750.1"/>
    <property type="molecule type" value="Genomic_DNA"/>
</dbReference>
<dbReference type="PANTHER" id="PTHR43783:SF1">
    <property type="entry name" value="UDP-N-ACETYLGLUCOSAMINE 1-CARBOXYVINYLTRANSFERASE"/>
    <property type="match status" value="1"/>
</dbReference>
<evidence type="ECO:0000256" key="7">
    <source>
        <dbReference type="ARBA" id="ARBA00022984"/>
    </source>
</evidence>
<dbReference type="EMBL" id="CP046051">
    <property type="protein sequence ID" value="QKN23574.1"/>
    <property type="molecule type" value="Genomic_DNA"/>
</dbReference>
<reference evidence="15" key="3">
    <citation type="journal article" date="2022" name="Int. J. Syst. Evol. Microbiol.">
        <title>Caproicibacterium lactatifermentans sp. nov., isolated from pit clay used for the production of Chinese strong aroma-type liquor.</title>
        <authorList>
            <person name="Wang H."/>
            <person name="Gu Y."/>
            <person name="Zhao D."/>
            <person name="Qiao Z."/>
            <person name="Zheng J."/>
            <person name="Gao J."/>
            <person name="Ren C."/>
            <person name="Xu Y."/>
        </authorList>
    </citation>
    <scope>NUCLEOTIDE SEQUENCE</scope>
    <source>
        <strain evidence="15">JNU-WLY1368</strain>
    </source>
</reference>
<name>A0A859DPT2_9FIRM</name>
<dbReference type="GO" id="GO:0009252">
    <property type="term" value="P:peptidoglycan biosynthetic process"/>
    <property type="evidence" value="ECO:0007669"/>
    <property type="project" value="UniProtKB-UniRule"/>
</dbReference>
<dbReference type="InterPro" id="IPR036968">
    <property type="entry name" value="Enolpyruvate_Tfrase_sf"/>
</dbReference>
<dbReference type="GO" id="GO:0008360">
    <property type="term" value="P:regulation of cell shape"/>
    <property type="evidence" value="ECO:0007669"/>
    <property type="project" value="UniProtKB-KW"/>
</dbReference>
<dbReference type="AlphaFoldDB" id="A0A859DPT2"/>
<sequence length="422" mass="44243">MSKLRISGPCRLHGEVQVHGAKNSALPLLAASLLCTQPCLLRNCPHLSDVDTAITILRRLGCRVSAEGDAVSVDARTMSSCTIPDALMREMRSSIIFLGAIIGRMGEASLSFPGGCELGPRPIDLHLQALRRLGVQITEDHGRLLCTAPNGLQGAQITLSFPSVGATENVLIAAATAKGTTVLENAAHEPEIEDLAGFLNACGARIAGAGTSTVTIEGVQRLSGCAYRVIPDRIAAATYLAAAAATGSKLTLRGVVVRHLVPVLPAFEEAGCRLTATGDTLTLAPPKVLQRVRCIRTMPYPGFPTDAQAPLMAMTTVAQGTSVFIENIFEERYKHVGELLRMGANIHVNGRVAVVEGVPSLSGAPVEAADLRGGAALVIAGLAAQGTTILSGVHHIDRGYEGIEQILRALGAEIERIPETED</sequence>
<evidence type="ECO:0000313" key="16">
    <source>
        <dbReference type="Proteomes" id="UP000501316"/>
    </source>
</evidence>
<keyword evidence="3 12" id="KW-0963">Cytoplasm</keyword>
<proteinExistence type="inferred from homology"/>
<evidence type="ECO:0000256" key="3">
    <source>
        <dbReference type="ARBA" id="ARBA00022490"/>
    </source>
</evidence>
<keyword evidence="4 12" id="KW-0132">Cell division</keyword>
<dbReference type="EC" id="2.5.1.7" evidence="12"/>
<evidence type="ECO:0000256" key="11">
    <source>
        <dbReference type="ARBA" id="ARBA00047527"/>
    </source>
</evidence>
<gene>
    <name evidence="12 14" type="primary">murA</name>
    <name evidence="14" type="ORF">GJQ69_03180</name>
    <name evidence="15" type="ORF">GKP14_01185</name>
</gene>
<keyword evidence="7 12" id="KW-0573">Peptidoglycan synthesis</keyword>
<keyword evidence="12" id="KW-0670">Pyruvate</keyword>
<evidence type="ECO:0000256" key="1">
    <source>
        <dbReference type="ARBA" id="ARBA00004496"/>
    </source>
</evidence>
<reference evidence="15" key="2">
    <citation type="journal article" date="2021" name="Appl. Environ. Microbiol.">
        <title>Adaptability of a Caproate-Producing Bacterium Contributes to Its Dominance in an Anaerobic Fermentation System.</title>
        <authorList>
            <person name="Wang H."/>
            <person name="Gu Y."/>
            <person name="Zhou W."/>
            <person name="Zhao D."/>
            <person name="Qiao Z."/>
            <person name="Zheng J."/>
            <person name="Gao J."/>
            <person name="Chen X."/>
            <person name="Ren C."/>
            <person name="Xu Y."/>
        </authorList>
    </citation>
    <scope>NUCLEOTIDE SEQUENCE</scope>
    <source>
        <strain evidence="15">JNU-WLY1368</strain>
    </source>
</reference>
<evidence type="ECO:0000256" key="2">
    <source>
        <dbReference type="ARBA" id="ARBA00004752"/>
    </source>
</evidence>
<dbReference type="KEGG" id="clf:GJQ69_03180"/>
<dbReference type="GO" id="GO:0071555">
    <property type="term" value="P:cell wall organization"/>
    <property type="evidence" value="ECO:0007669"/>
    <property type="project" value="UniProtKB-KW"/>
</dbReference>
<dbReference type="CDD" id="cd01555">
    <property type="entry name" value="UdpNAET"/>
    <property type="match status" value="1"/>
</dbReference>
<dbReference type="InterPro" id="IPR013792">
    <property type="entry name" value="RNA3'P_cycl/enolpyr_Trfase_a/b"/>
</dbReference>
<dbReference type="Proteomes" id="UP000501316">
    <property type="component" value="Chromosome"/>
</dbReference>